<organism evidence="1 2">
    <name type="scientific">Scylla paramamosain</name>
    <name type="common">Mud crab</name>
    <dbReference type="NCBI Taxonomy" id="85552"/>
    <lineage>
        <taxon>Eukaryota</taxon>
        <taxon>Metazoa</taxon>
        <taxon>Ecdysozoa</taxon>
        <taxon>Arthropoda</taxon>
        <taxon>Crustacea</taxon>
        <taxon>Multicrustacea</taxon>
        <taxon>Malacostraca</taxon>
        <taxon>Eumalacostraca</taxon>
        <taxon>Eucarida</taxon>
        <taxon>Decapoda</taxon>
        <taxon>Pleocyemata</taxon>
        <taxon>Brachyura</taxon>
        <taxon>Eubrachyura</taxon>
        <taxon>Portunoidea</taxon>
        <taxon>Portunidae</taxon>
        <taxon>Portuninae</taxon>
        <taxon>Scylla</taxon>
    </lineage>
</organism>
<proteinExistence type="predicted"/>
<accession>A0AAW0T651</accession>
<sequence length="83" mass="9097">MDAVRDWPVCLSVHPHGSICPSVQCWAGVPLQSAILDIEVDLLHLTGPTELAVLGYGKPVSFGKMYDFAYRPADSDFLEVHTI</sequence>
<dbReference type="EMBL" id="JARAKH010000039">
    <property type="protein sequence ID" value="KAK8382262.1"/>
    <property type="molecule type" value="Genomic_DNA"/>
</dbReference>
<evidence type="ECO:0000313" key="2">
    <source>
        <dbReference type="Proteomes" id="UP001487740"/>
    </source>
</evidence>
<comment type="caution">
    <text evidence="1">The sequence shown here is derived from an EMBL/GenBank/DDBJ whole genome shotgun (WGS) entry which is preliminary data.</text>
</comment>
<gene>
    <name evidence="1" type="ORF">O3P69_015293</name>
</gene>
<protein>
    <submittedName>
        <fullName evidence="1">Uncharacterized protein</fullName>
    </submittedName>
</protein>
<name>A0AAW0T651_SCYPA</name>
<evidence type="ECO:0000313" key="1">
    <source>
        <dbReference type="EMBL" id="KAK8382262.1"/>
    </source>
</evidence>
<dbReference type="Proteomes" id="UP001487740">
    <property type="component" value="Unassembled WGS sequence"/>
</dbReference>
<reference evidence="1 2" key="1">
    <citation type="submission" date="2023-03" db="EMBL/GenBank/DDBJ databases">
        <title>High-quality genome of Scylla paramamosain provides insights in environmental adaptation.</title>
        <authorList>
            <person name="Zhang L."/>
        </authorList>
    </citation>
    <scope>NUCLEOTIDE SEQUENCE [LARGE SCALE GENOMIC DNA]</scope>
    <source>
        <strain evidence="1">LZ_2023a</strain>
        <tissue evidence="1">Muscle</tissue>
    </source>
</reference>
<dbReference type="AlphaFoldDB" id="A0AAW0T651"/>
<keyword evidence="2" id="KW-1185">Reference proteome</keyword>